<dbReference type="InterPro" id="IPR036875">
    <property type="entry name" value="Znf_CCHC_sf"/>
</dbReference>
<keyword evidence="1" id="KW-0479">Metal-binding</keyword>
<dbReference type="Proteomes" id="UP000595140">
    <property type="component" value="Unassembled WGS sequence"/>
</dbReference>
<keyword evidence="1" id="KW-0863">Zinc-finger</keyword>
<dbReference type="InterPro" id="IPR054722">
    <property type="entry name" value="PolX-like_BBD"/>
</dbReference>
<dbReference type="EMBL" id="OOIL02002240">
    <property type="protein sequence ID" value="VFQ81648.1"/>
    <property type="molecule type" value="Genomic_DNA"/>
</dbReference>
<reference evidence="4 5" key="1">
    <citation type="submission" date="2018-04" db="EMBL/GenBank/DDBJ databases">
        <authorList>
            <person name="Vogel A."/>
        </authorList>
    </citation>
    <scope>NUCLEOTIDE SEQUENCE [LARGE SCALE GENOMIC DNA]</scope>
</reference>
<dbReference type="OrthoDB" id="1306283at2759"/>
<dbReference type="GO" id="GO:0003676">
    <property type="term" value="F:nucleic acid binding"/>
    <property type="evidence" value="ECO:0007669"/>
    <property type="project" value="InterPro"/>
</dbReference>
<dbReference type="PANTHER" id="PTHR47592">
    <property type="entry name" value="PBF68 PROTEIN"/>
    <property type="match status" value="1"/>
</dbReference>
<protein>
    <recommendedName>
        <fullName evidence="3">CCHC-type domain-containing protein</fullName>
    </recommendedName>
</protein>
<accession>A0A484M0P4</accession>
<dbReference type="Pfam" id="PF00098">
    <property type="entry name" value="zf-CCHC"/>
    <property type="match status" value="1"/>
</dbReference>
<name>A0A484M0P4_9ASTE</name>
<feature type="domain" description="CCHC-type" evidence="3">
    <location>
        <begin position="185"/>
        <end position="202"/>
    </location>
</feature>
<proteinExistence type="predicted"/>
<dbReference type="SUPFAM" id="SSF57756">
    <property type="entry name" value="Retrovirus zinc finger-like domains"/>
    <property type="match status" value="1"/>
</dbReference>
<evidence type="ECO:0000313" key="5">
    <source>
        <dbReference type="Proteomes" id="UP000595140"/>
    </source>
</evidence>
<dbReference type="PANTHER" id="PTHR47592:SF27">
    <property type="entry name" value="OS08G0421700 PROTEIN"/>
    <property type="match status" value="1"/>
</dbReference>
<keyword evidence="5" id="KW-1185">Reference proteome</keyword>
<keyword evidence="1" id="KW-0862">Zinc</keyword>
<dbReference type="Pfam" id="PF14223">
    <property type="entry name" value="Retrotran_gag_2"/>
    <property type="match status" value="1"/>
</dbReference>
<dbReference type="AlphaFoldDB" id="A0A484M0P4"/>
<dbReference type="Pfam" id="PF22936">
    <property type="entry name" value="Pol_BBD"/>
    <property type="match status" value="1"/>
</dbReference>
<organism evidence="4 5">
    <name type="scientific">Cuscuta campestris</name>
    <dbReference type="NCBI Taxonomy" id="132261"/>
    <lineage>
        <taxon>Eukaryota</taxon>
        <taxon>Viridiplantae</taxon>
        <taxon>Streptophyta</taxon>
        <taxon>Embryophyta</taxon>
        <taxon>Tracheophyta</taxon>
        <taxon>Spermatophyta</taxon>
        <taxon>Magnoliopsida</taxon>
        <taxon>eudicotyledons</taxon>
        <taxon>Gunneridae</taxon>
        <taxon>Pentapetalae</taxon>
        <taxon>asterids</taxon>
        <taxon>lamiids</taxon>
        <taxon>Solanales</taxon>
        <taxon>Convolvulaceae</taxon>
        <taxon>Cuscuteae</taxon>
        <taxon>Cuscuta</taxon>
        <taxon>Cuscuta subgen. Grammica</taxon>
        <taxon>Cuscuta sect. Cleistogrammica</taxon>
    </lineage>
</organism>
<feature type="region of interest" description="Disordered" evidence="2">
    <location>
        <begin position="157"/>
        <end position="183"/>
    </location>
</feature>
<evidence type="ECO:0000313" key="4">
    <source>
        <dbReference type="EMBL" id="VFQ81648.1"/>
    </source>
</evidence>
<dbReference type="GO" id="GO:0008270">
    <property type="term" value="F:zinc ion binding"/>
    <property type="evidence" value="ECO:0007669"/>
    <property type="project" value="UniProtKB-KW"/>
</dbReference>
<sequence length="311" mass="35780">MNEIACSIIYLNLTDCVIRKVGILECAKDLWNKLDELYTETSLPNKIFLLEKFFRFRLDMSKDIEENLDVFTKLISDIKLTVDKHIDDYTPIALLNAIPDSYSDVKSAIKYGRDNISLDVVVNGLKSKELELKNSKSDKNSGEVMHVRGRTLNKFQNHKHANNDNSNVRKFNQRRGKSRSKSKTRKCYNCNEYGHLSNSCSKPKKIQQKDHANMASESNNFGDVLMIKDYAYLNSVLSDYLCESDWLVDSGCTFHMSPFKNLFSNYQEIDNGIVSMANEKKCKVFGIGDMCLKFDSGSIMRLFLMRWSMIV</sequence>
<feature type="compositionally biased region" description="Basic residues" evidence="2">
    <location>
        <begin position="171"/>
        <end position="183"/>
    </location>
</feature>
<gene>
    <name evidence="4" type="ORF">CCAM_LOCUS23424</name>
</gene>
<dbReference type="PROSITE" id="PS50158">
    <property type="entry name" value="ZF_CCHC"/>
    <property type="match status" value="1"/>
</dbReference>
<evidence type="ECO:0000259" key="3">
    <source>
        <dbReference type="PROSITE" id="PS50158"/>
    </source>
</evidence>
<dbReference type="InterPro" id="IPR001878">
    <property type="entry name" value="Znf_CCHC"/>
</dbReference>
<dbReference type="SMART" id="SM00343">
    <property type="entry name" value="ZnF_C2HC"/>
    <property type="match status" value="1"/>
</dbReference>
<evidence type="ECO:0000256" key="2">
    <source>
        <dbReference type="SAM" id="MobiDB-lite"/>
    </source>
</evidence>
<dbReference type="Gene3D" id="4.10.60.10">
    <property type="entry name" value="Zinc finger, CCHC-type"/>
    <property type="match status" value="1"/>
</dbReference>
<evidence type="ECO:0000256" key="1">
    <source>
        <dbReference type="PROSITE-ProRule" id="PRU00047"/>
    </source>
</evidence>